<evidence type="ECO:0008006" key="3">
    <source>
        <dbReference type="Google" id="ProtNLM"/>
    </source>
</evidence>
<keyword evidence="2" id="KW-1185">Reference proteome</keyword>
<dbReference type="EMBL" id="JAVFKD010000004">
    <property type="protein sequence ID" value="KAK5996130.1"/>
    <property type="molecule type" value="Genomic_DNA"/>
</dbReference>
<proteinExistence type="predicted"/>
<evidence type="ECO:0000313" key="1">
    <source>
        <dbReference type="EMBL" id="KAK5996130.1"/>
    </source>
</evidence>
<comment type="caution">
    <text evidence="1">The sequence shown here is derived from an EMBL/GenBank/DDBJ whole genome shotgun (WGS) entry which is preliminary data.</text>
</comment>
<sequence>MDHLSLPIDDFAQSPFEIPFLCNDRFCYDGNGFLTYPARIGLDLDQIIEQGLVDPDTLAPALQAWLWFGLLGEILSIGTRTHVSQRVATYKAFISEKPNGASVICTSHLRQYINQVGQTNKSLRQDGFYSERYHASLEMATAAVKRLSSSNMCLKQLEATTRSSQPPVLLRIILSIQVLVETLYAAKAVLVPGNGDSLFRSELECSGLEIVRRLLLNSGWCKYEIQRLPSSIRLRYYLSFLRPSDFTEGHSDHSSCTESACSQIELDKQRIYPKHATNGCWCAMVTLEDHPISQIVQAGSVPIVTFAQTDGTTRKLKILETRLDQKTKTVNFVAISHVRRAGLGNADAHSLPYCRLALIQELANQLHNSLSSVQQPHGMSSTPFWLDTLCVPSDSRVHGASLGNIRQVFKDASHVLVLDQTLSSHAIGSSEDALIRIRYSLWKQRLWTLQEGFVTSPSRLMFRFANTTVSLLSLIDSFEATVPFPLISCHQFIGFQVLPFLHHVLELLNDDVRAMTKMPRGLTRGLDKIKLRGILRLGYLTYEHYQYFREDWETEQIARILPLLGDLYLDSAGLPVREGWRSEKQVAADLKRLNDVEI</sequence>
<protein>
    <recommendedName>
        <fullName evidence="3">Heterokaryon incompatibility domain-containing protein</fullName>
    </recommendedName>
</protein>
<gene>
    <name evidence="1" type="ORF">PT974_04558</name>
</gene>
<name>A0ABR0SVA5_9HYPO</name>
<dbReference type="Proteomes" id="UP001338125">
    <property type="component" value="Unassembled WGS sequence"/>
</dbReference>
<dbReference type="PANTHER" id="PTHR39596">
    <property type="match status" value="1"/>
</dbReference>
<accession>A0ABR0SVA5</accession>
<reference evidence="1 2" key="1">
    <citation type="submission" date="2024-01" db="EMBL/GenBank/DDBJ databases">
        <title>Complete genome of Cladobotryum mycophilum ATHUM6906.</title>
        <authorList>
            <person name="Christinaki A.C."/>
            <person name="Myridakis A.I."/>
            <person name="Kouvelis V.N."/>
        </authorList>
    </citation>
    <scope>NUCLEOTIDE SEQUENCE [LARGE SCALE GENOMIC DNA]</scope>
    <source>
        <strain evidence="1 2">ATHUM6906</strain>
    </source>
</reference>
<dbReference type="PANTHER" id="PTHR39596:SF2">
    <property type="entry name" value="HET DOMAIN PROTEIN (AFU_ORTHOLOGUE AFUA_1G17550)-RELATED"/>
    <property type="match status" value="1"/>
</dbReference>
<evidence type="ECO:0000313" key="2">
    <source>
        <dbReference type="Proteomes" id="UP001338125"/>
    </source>
</evidence>
<organism evidence="1 2">
    <name type="scientific">Cladobotryum mycophilum</name>
    <dbReference type="NCBI Taxonomy" id="491253"/>
    <lineage>
        <taxon>Eukaryota</taxon>
        <taxon>Fungi</taxon>
        <taxon>Dikarya</taxon>
        <taxon>Ascomycota</taxon>
        <taxon>Pezizomycotina</taxon>
        <taxon>Sordariomycetes</taxon>
        <taxon>Hypocreomycetidae</taxon>
        <taxon>Hypocreales</taxon>
        <taxon>Hypocreaceae</taxon>
        <taxon>Cladobotryum</taxon>
    </lineage>
</organism>